<proteinExistence type="predicted"/>
<gene>
    <name evidence="2" type="ORF">DEIGR_320038</name>
</gene>
<dbReference type="SMART" id="SM00953">
    <property type="entry name" value="RES"/>
    <property type="match status" value="1"/>
</dbReference>
<comment type="caution">
    <text evidence="2">The sequence shown here is derived from an EMBL/GenBank/DDBJ whole genome shotgun (WGS) entry which is preliminary data.</text>
</comment>
<protein>
    <submittedName>
        <fullName evidence="2">RES domain protein</fullName>
    </submittedName>
</protein>
<reference evidence="3" key="1">
    <citation type="submission" date="2015-11" db="EMBL/GenBank/DDBJ databases">
        <title>Draft Genome Sequence of the Radioresistant Bacterium Deinococcus grandis, Isolated from Freshwater Fish in Japan.</title>
        <authorList>
            <person name="Satoh K."/>
            <person name="Onodera T."/>
            <person name="Omoso K."/>
            <person name="Takeda-Yano K."/>
            <person name="Katayama T."/>
            <person name="Oono Y."/>
            <person name="Narumi I."/>
        </authorList>
    </citation>
    <scope>NUCLEOTIDE SEQUENCE [LARGE SCALE GENOMIC DNA]</scope>
    <source>
        <strain evidence="3">ATCC 43672</strain>
    </source>
</reference>
<dbReference type="Proteomes" id="UP000056209">
    <property type="component" value="Unassembled WGS sequence"/>
</dbReference>
<sequence length="169" mass="18312">MSLTLHRISKLKYATLPTLDAHGLGAAQYGGRWNSPDPALQHDRRIIYTSDTLAQATLEVIVHVDSQVLHTVAHGHVTLEVDPAGILDLAPGDLPATWNAQPETPATQVIGDEWYDLQASPVLRIPSAVLPLSVFVPGQANYLINTRHPQTAALVRLLGAVPLTFDPRL</sequence>
<dbReference type="OrthoDB" id="9789501at2"/>
<name>A0A117DRR9_9DEIO</name>
<feature type="domain" description="RES" evidence="1">
    <location>
        <begin position="20"/>
        <end position="158"/>
    </location>
</feature>
<dbReference type="Pfam" id="PF08808">
    <property type="entry name" value="RES"/>
    <property type="match status" value="1"/>
</dbReference>
<evidence type="ECO:0000259" key="1">
    <source>
        <dbReference type="SMART" id="SM00953"/>
    </source>
</evidence>
<evidence type="ECO:0000313" key="2">
    <source>
        <dbReference type="EMBL" id="GAQ23624.1"/>
    </source>
</evidence>
<dbReference type="InterPro" id="IPR014914">
    <property type="entry name" value="RES_dom"/>
</dbReference>
<evidence type="ECO:0000313" key="3">
    <source>
        <dbReference type="Proteomes" id="UP000056209"/>
    </source>
</evidence>
<dbReference type="AlphaFoldDB" id="A0A117DRR9"/>
<keyword evidence="3" id="KW-1185">Reference proteome</keyword>
<organism evidence="2 3">
    <name type="scientific">Deinococcus grandis</name>
    <dbReference type="NCBI Taxonomy" id="57498"/>
    <lineage>
        <taxon>Bacteria</taxon>
        <taxon>Thermotogati</taxon>
        <taxon>Deinococcota</taxon>
        <taxon>Deinococci</taxon>
        <taxon>Deinococcales</taxon>
        <taxon>Deinococcaceae</taxon>
        <taxon>Deinococcus</taxon>
    </lineage>
</organism>
<accession>A0A117DRR9</accession>
<dbReference type="RefSeq" id="WP_058979631.1">
    <property type="nucleotide sequence ID" value="NZ_BCMS01000004.1"/>
</dbReference>
<dbReference type="EMBL" id="BCMS01000004">
    <property type="protein sequence ID" value="GAQ23624.1"/>
    <property type="molecule type" value="Genomic_DNA"/>
</dbReference>